<evidence type="ECO:0000256" key="4">
    <source>
        <dbReference type="ARBA" id="ARBA00023125"/>
    </source>
</evidence>
<dbReference type="PANTHER" id="PTHR13044">
    <property type="entry name" value="ACTIVATING TRANSCRIPTION FACTOR ATF 4/5"/>
    <property type="match status" value="1"/>
</dbReference>
<keyword evidence="5" id="KW-0804">Transcription</keyword>
<dbReference type="Proteomes" id="UP000035680">
    <property type="component" value="Unassembled WGS sequence"/>
</dbReference>
<dbReference type="STRING" id="75913.A0A0K0EWQ5"/>
<dbReference type="PROSITE" id="PS00036">
    <property type="entry name" value="BZIP_BASIC"/>
    <property type="match status" value="1"/>
</dbReference>
<keyword evidence="4" id="KW-0238">DNA-binding</keyword>
<comment type="subcellular location">
    <subcellularLocation>
        <location evidence="1">Nucleus</location>
    </subcellularLocation>
</comment>
<sequence>MAAPPSADEFIQRSFFSSIFNVRLKTKNQNQCYGDSPRYNYKEPFVRYNEIDERMLSNSQIPQCTNEVTSNISNIYPPNQSNQLNCTTLNNDINTDIYKPPLSLTSDCENNLLIVNNDDMQTDIMSPQEIYNEIITESAEFEHTKYPNDENPYYNQNINVSSFESTYPVINSHDNTNLTLQSLPQGNNNFVFNYNSSQQVVKSPGSQYQNVELNNQVAQRITEYITPYININQNMNLEQIIKIVIATMKESTVFPLLAHSNKNSVSKSQIQKQESPEAILQRKRQQNNEAAARYRQRQKEAKKKFDKEIDLVKEKNTLLKKQVAMLEKEIKLIESILINNRD</sequence>
<protein>
    <submittedName>
        <fullName evidence="10">BZIP domain-containing protein</fullName>
    </submittedName>
</protein>
<evidence type="ECO:0000259" key="8">
    <source>
        <dbReference type="PROSITE" id="PS50217"/>
    </source>
</evidence>
<proteinExistence type="inferred from homology"/>
<feature type="coiled-coil region" evidence="7">
    <location>
        <begin position="280"/>
        <end position="329"/>
    </location>
</feature>
<dbReference type="CDD" id="cd14692">
    <property type="entry name" value="bZIP_ATF4"/>
    <property type="match status" value="1"/>
</dbReference>
<dbReference type="PANTHER" id="PTHR13044:SF14">
    <property type="entry name" value="CRYPTOCEPHAL, ISOFORM A"/>
    <property type="match status" value="1"/>
</dbReference>
<keyword evidence="9" id="KW-1185">Reference proteome</keyword>
<evidence type="ECO:0000256" key="7">
    <source>
        <dbReference type="SAM" id="Coils"/>
    </source>
</evidence>
<keyword evidence="6" id="KW-0539">Nucleus</keyword>
<keyword evidence="7" id="KW-0175">Coiled coil</keyword>
<evidence type="ECO:0000256" key="6">
    <source>
        <dbReference type="ARBA" id="ARBA00023242"/>
    </source>
</evidence>
<dbReference type="PROSITE" id="PS50217">
    <property type="entry name" value="BZIP"/>
    <property type="match status" value="1"/>
</dbReference>
<evidence type="ECO:0000256" key="3">
    <source>
        <dbReference type="ARBA" id="ARBA00023015"/>
    </source>
</evidence>
<dbReference type="Pfam" id="PF07716">
    <property type="entry name" value="bZIP_2"/>
    <property type="match status" value="1"/>
</dbReference>
<dbReference type="GO" id="GO:0005634">
    <property type="term" value="C:nucleus"/>
    <property type="evidence" value="ECO:0007669"/>
    <property type="project" value="UniProtKB-SubCell"/>
</dbReference>
<dbReference type="SUPFAM" id="SSF57959">
    <property type="entry name" value="Leucine zipper domain"/>
    <property type="match status" value="1"/>
</dbReference>
<dbReference type="Gene3D" id="1.20.5.170">
    <property type="match status" value="1"/>
</dbReference>
<evidence type="ECO:0000256" key="1">
    <source>
        <dbReference type="ARBA" id="ARBA00004123"/>
    </source>
</evidence>
<dbReference type="AlphaFoldDB" id="A0A0K0EWQ5"/>
<dbReference type="WBParaSite" id="SVE_0095900.1">
    <property type="protein sequence ID" value="SVE_0095900.1"/>
    <property type="gene ID" value="SVE_0095900"/>
</dbReference>
<evidence type="ECO:0000313" key="9">
    <source>
        <dbReference type="Proteomes" id="UP000035680"/>
    </source>
</evidence>
<evidence type="ECO:0000313" key="10">
    <source>
        <dbReference type="WBParaSite" id="SVE_0095900.1"/>
    </source>
</evidence>
<reference evidence="10" key="2">
    <citation type="submission" date="2015-08" db="UniProtKB">
        <authorList>
            <consortium name="WormBaseParasite"/>
        </authorList>
    </citation>
    <scope>IDENTIFICATION</scope>
</reference>
<dbReference type="InterPro" id="IPR046347">
    <property type="entry name" value="bZIP_sf"/>
</dbReference>
<evidence type="ECO:0000256" key="2">
    <source>
        <dbReference type="ARBA" id="ARBA00007163"/>
    </source>
</evidence>
<dbReference type="GO" id="GO:0001228">
    <property type="term" value="F:DNA-binding transcription activator activity, RNA polymerase II-specific"/>
    <property type="evidence" value="ECO:0007669"/>
    <property type="project" value="TreeGrafter"/>
</dbReference>
<evidence type="ECO:0000256" key="5">
    <source>
        <dbReference type="ARBA" id="ARBA00023163"/>
    </source>
</evidence>
<name>A0A0K0EWQ5_STRVS</name>
<accession>A0A0K0EWQ5</accession>
<organism evidence="9 10">
    <name type="scientific">Strongyloides venezuelensis</name>
    <name type="common">Threadworm</name>
    <dbReference type="NCBI Taxonomy" id="75913"/>
    <lineage>
        <taxon>Eukaryota</taxon>
        <taxon>Metazoa</taxon>
        <taxon>Ecdysozoa</taxon>
        <taxon>Nematoda</taxon>
        <taxon>Chromadorea</taxon>
        <taxon>Rhabditida</taxon>
        <taxon>Tylenchina</taxon>
        <taxon>Panagrolaimomorpha</taxon>
        <taxon>Strongyloidoidea</taxon>
        <taxon>Strongyloididae</taxon>
        <taxon>Strongyloides</taxon>
    </lineage>
</organism>
<dbReference type="GO" id="GO:0000977">
    <property type="term" value="F:RNA polymerase II transcription regulatory region sequence-specific DNA binding"/>
    <property type="evidence" value="ECO:0007669"/>
    <property type="project" value="TreeGrafter"/>
</dbReference>
<comment type="similarity">
    <text evidence="2">Belongs to the bZIP family.</text>
</comment>
<keyword evidence="3" id="KW-0805">Transcription regulation</keyword>
<reference evidence="9" key="1">
    <citation type="submission" date="2014-07" db="EMBL/GenBank/DDBJ databases">
        <authorList>
            <person name="Martin A.A"/>
            <person name="De Silva N."/>
        </authorList>
    </citation>
    <scope>NUCLEOTIDE SEQUENCE</scope>
</reference>
<feature type="domain" description="BZIP" evidence="8">
    <location>
        <begin position="281"/>
        <end position="340"/>
    </location>
</feature>
<dbReference type="SMART" id="SM00338">
    <property type="entry name" value="BRLZ"/>
    <property type="match status" value="1"/>
</dbReference>
<dbReference type="InterPro" id="IPR004827">
    <property type="entry name" value="bZIP"/>
</dbReference>